<protein>
    <recommendedName>
        <fullName evidence="1">Protein glutaminase domain-containing protein</fullName>
    </recommendedName>
</protein>
<dbReference type="InterPro" id="IPR041325">
    <property type="entry name" value="Gln_deamidase_2"/>
</dbReference>
<evidence type="ECO:0000259" key="1">
    <source>
        <dbReference type="Pfam" id="PF18626"/>
    </source>
</evidence>
<accession>A0A1Y4DMC1</accession>
<evidence type="ECO:0000313" key="3">
    <source>
        <dbReference type="Proteomes" id="UP000196368"/>
    </source>
</evidence>
<keyword evidence="3" id="KW-1185">Reference proteome</keyword>
<dbReference type="EMBL" id="NFJD01000001">
    <property type="protein sequence ID" value="OUO57440.1"/>
    <property type="molecule type" value="Genomic_DNA"/>
</dbReference>
<proteinExistence type="predicted"/>
<evidence type="ECO:0000313" key="2">
    <source>
        <dbReference type="EMBL" id="OUO57440.1"/>
    </source>
</evidence>
<feature type="domain" description="Protein glutaminase" evidence="1">
    <location>
        <begin position="275"/>
        <end position="373"/>
    </location>
</feature>
<reference evidence="3" key="1">
    <citation type="submission" date="2017-04" db="EMBL/GenBank/DDBJ databases">
        <title>Function of individual gut microbiota members based on whole genome sequencing of pure cultures obtained from chicken caecum.</title>
        <authorList>
            <person name="Medvecky M."/>
            <person name="Cejkova D."/>
            <person name="Polansky O."/>
            <person name="Karasova D."/>
            <person name="Kubasova T."/>
            <person name="Cizek A."/>
            <person name="Rychlik I."/>
        </authorList>
    </citation>
    <scope>NUCLEOTIDE SEQUENCE [LARGE SCALE GENOMIC DNA]</scope>
    <source>
        <strain evidence="3">An273</strain>
    </source>
</reference>
<dbReference type="Proteomes" id="UP000196368">
    <property type="component" value="Unassembled WGS sequence"/>
</dbReference>
<dbReference type="Gene3D" id="3.10.620.30">
    <property type="match status" value="1"/>
</dbReference>
<organism evidence="2 3">
    <name type="scientific">Candidatus Avelusimicrobium gallicola</name>
    <dbReference type="NCBI Taxonomy" id="2562704"/>
    <lineage>
        <taxon>Bacteria</taxon>
        <taxon>Pseudomonadati</taxon>
        <taxon>Elusimicrobiota</taxon>
        <taxon>Elusimicrobia</taxon>
        <taxon>Elusimicrobiales</taxon>
        <taxon>Elusimicrobiaceae</taxon>
        <taxon>Candidatus Avelusimicrobium</taxon>
    </lineage>
</organism>
<dbReference type="Pfam" id="PF18626">
    <property type="entry name" value="Gln_deamidase_2"/>
    <property type="match status" value="1"/>
</dbReference>
<name>A0A1Y4DMC1_9BACT</name>
<comment type="caution">
    <text evidence="2">The sequence shown here is derived from an EMBL/GenBank/DDBJ whole genome shotgun (WGS) entry which is preliminary data.</text>
</comment>
<gene>
    <name evidence="2" type="ORF">B5F75_01320</name>
</gene>
<sequence length="421" mass="48357">MSLVAFLYLFYTFNMKRYLSILWGAVLLAGCCAFAYGAPPVQEGCLKKLVRRLQPAAGEPGRAAMNRLRWMRFYLPTVKIAEREGFWERLFHSFSEADKQRAVASYLYQMYISSAVYGGEIPPRLTVNYLGVLNGLERLEANFDAREALAYYQKNKAEIKKWLVQFFKEAALPVYQPENARNDITEKAFLKTLARSTLEHGRAGYVLAAPRWNEPLPQADQKWLQEVQRLAAADIRQKVVLYEENAASLSSLDKLSGQYTDGGKVYLFRPAGKECAACSYLTCSRVCRQVQAQPSRNWGLMQVYQLQLRPLKASQLRPASGTKFFSPQGKAYPDWFYHEAVLVILNHGKRHIPVVLDPFLAEGPMAFSQWLAHFSPQHTVLYAYPFQRWSDTEERLVRPDKVKGNKIWKDGRSYKPYPVEY</sequence>
<dbReference type="AlphaFoldDB" id="A0A1Y4DMC1"/>